<dbReference type="GO" id="GO:0003677">
    <property type="term" value="F:DNA binding"/>
    <property type="evidence" value="ECO:0007669"/>
    <property type="project" value="UniProtKB-UniRule"/>
</dbReference>
<dbReference type="SUPFAM" id="SSF52540">
    <property type="entry name" value="P-loop containing nucleoside triphosphate hydrolases"/>
    <property type="match status" value="1"/>
</dbReference>
<dbReference type="InterPro" id="IPR002182">
    <property type="entry name" value="NB-ARC"/>
</dbReference>
<name>A0A919EG83_9ACTN</name>
<keyword evidence="3" id="KW-0805">Transcription regulation</keyword>
<dbReference type="Gene3D" id="1.10.10.10">
    <property type="entry name" value="Winged helix-like DNA-binding domain superfamily/Winged helix DNA-binding domain"/>
    <property type="match status" value="1"/>
</dbReference>
<proteinExistence type="inferred from homology"/>
<keyword evidence="9" id="KW-1185">Reference proteome</keyword>
<sequence length="971" mass="102320">MPHATPAPADAHDAPQQLSFRVLGPVQAVTGGVGADVRPPLCAAVLTALLLRHGRPASAAALIEDVWGDAAPPRALGALRAHVSRLRGLLEPGRAARTPARVLVSHGEGYVLRVEPGALDLAEFDRLTEAAERARSAGRAQEARSLLEAALRLWRGEPLAGVPGPYAAAQRARLAERRLAAVEARWEAELHLGGYAAATGPLRALAEDHPLRERTQELLMTALYEAGRQAEALEVHDRARRALRAAGAVPGPRLGRVHRRILAGAAAPGAVREPAALRLPPGTADFTGREDVVGRLRAALEGGRVVAVSAVSGMGGVGKTALAVHVAHGLRERFPDGQLFVDLRGTDALPADPAQVLGDFLRALGVVPGRVPALAAERAALYRSLTADRRVLVVLDNARDLGQVRDLLPGGSGCGVLVTSRTRLAGLSGAALVDLREPAPHEAWALLERLVGERRVRAEEEAARQLLEDCGRLPLAIRVVAARLVARPAASVADTARALADERRRLAELSGDTDDVETTFRLGTGLLDAEQLRAFRLLAVPDVPELTGAAAAALLDRTERQAEDLCETLVDLSLLESVGPGRYRYHDLLRLYARKTAAEEIAAGERDGALLRLLEVYVALARDAYRAATAGDAFPVSLTAVPAAEGHFPSQEGAARWLVDELPALLALTGQAARTPRIPVAVAAELLLATDPLGRHANQPLGLDRAARAVLEAAERSGDRGAEAVAHYMLGGAHAQRFELATAVRHFEVTAGICRGAGQPALLALTLGVLGGCELGLHDFAGALERLTEAVPLAEAAQSPGCVAYVRGFLGLAQLANGAPEAAMESGRTAVAVAETSGDREGLAQALRVLGQICLWLGRPDEALDCLTRSLELWRATGSRFRESLGLSLLAEAHNLLGRPDEAAACAEEARESAEQHGGGYLLGRALAQLGHASAARGRAGRAAFHYREAQALFERLGMPEAREMAARLNG</sequence>
<dbReference type="GO" id="GO:0000160">
    <property type="term" value="P:phosphorelay signal transduction system"/>
    <property type="evidence" value="ECO:0007669"/>
    <property type="project" value="UniProtKB-KW"/>
</dbReference>
<dbReference type="SMART" id="SM00862">
    <property type="entry name" value="Trans_reg_C"/>
    <property type="match status" value="1"/>
</dbReference>
<dbReference type="Pfam" id="PF00931">
    <property type="entry name" value="NB-ARC"/>
    <property type="match status" value="1"/>
</dbReference>
<evidence type="ECO:0000313" key="9">
    <source>
        <dbReference type="Proteomes" id="UP000638313"/>
    </source>
</evidence>
<keyword evidence="4 6" id="KW-0238">DNA-binding</keyword>
<dbReference type="AlphaFoldDB" id="A0A919EG83"/>
<comment type="caution">
    <text evidence="8">The sequence shown here is derived from an EMBL/GenBank/DDBJ whole genome shotgun (WGS) entry which is preliminary data.</text>
</comment>
<dbReference type="GO" id="GO:0006355">
    <property type="term" value="P:regulation of DNA-templated transcription"/>
    <property type="evidence" value="ECO:0007669"/>
    <property type="project" value="InterPro"/>
</dbReference>
<dbReference type="Pfam" id="PF13424">
    <property type="entry name" value="TPR_12"/>
    <property type="match status" value="1"/>
</dbReference>
<dbReference type="PROSITE" id="PS51755">
    <property type="entry name" value="OMPR_PHOB"/>
    <property type="match status" value="1"/>
</dbReference>
<evidence type="ECO:0000256" key="4">
    <source>
        <dbReference type="ARBA" id="ARBA00023125"/>
    </source>
</evidence>
<dbReference type="InterPro" id="IPR051677">
    <property type="entry name" value="AfsR-DnrI-RedD_regulator"/>
</dbReference>
<accession>A0A919EG83</accession>
<dbReference type="InterPro" id="IPR005158">
    <property type="entry name" value="BTAD"/>
</dbReference>
<evidence type="ECO:0000259" key="7">
    <source>
        <dbReference type="PROSITE" id="PS51755"/>
    </source>
</evidence>
<comment type="similarity">
    <text evidence="1">Belongs to the AfsR/DnrI/RedD regulatory family.</text>
</comment>
<dbReference type="PANTHER" id="PTHR35807:SF1">
    <property type="entry name" value="TRANSCRIPTIONAL REGULATOR REDD"/>
    <property type="match status" value="1"/>
</dbReference>
<dbReference type="EMBL" id="BNBD01000023">
    <property type="protein sequence ID" value="GHF72792.1"/>
    <property type="molecule type" value="Genomic_DNA"/>
</dbReference>
<evidence type="ECO:0000256" key="1">
    <source>
        <dbReference type="ARBA" id="ARBA00005820"/>
    </source>
</evidence>
<reference evidence="8" key="2">
    <citation type="submission" date="2020-09" db="EMBL/GenBank/DDBJ databases">
        <authorList>
            <person name="Sun Q."/>
            <person name="Ohkuma M."/>
        </authorList>
    </citation>
    <scope>NUCLEOTIDE SEQUENCE</scope>
    <source>
        <strain evidence="8">JCM 4059</strain>
    </source>
</reference>
<evidence type="ECO:0000256" key="3">
    <source>
        <dbReference type="ARBA" id="ARBA00023015"/>
    </source>
</evidence>
<evidence type="ECO:0000256" key="6">
    <source>
        <dbReference type="PROSITE-ProRule" id="PRU01091"/>
    </source>
</evidence>
<feature type="DNA-binding region" description="OmpR/PhoB-type" evidence="6">
    <location>
        <begin position="9"/>
        <end position="114"/>
    </location>
</feature>
<evidence type="ECO:0000256" key="2">
    <source>
        <dbReference type="ARBA" id="ARBA00023012"/>
    </source>
</evidence>
<dbReference type="SUPFAM" id="SSF46894">
    <property type="entry name" value="C-terminal effector domain of the bipartite response regulators"/>
    <property type="match status" value="1"/>
</dbReference>
<dbReference type="InterPro" id="IPR036388">
    <property type="entry name" value="WH-like_DNA-bd_sf"/>
</dbReference>
<keyword evidence="2" id="KW-0902">Two-component regulatory system</keyword>
<evidence type="ECO:0000256" key="5">
    <source>
        <dbReference type="ARBA" id="ARBA00023163"/>
    </source>
</evidence>
<dbReference type="SMART" id="SM01043">
    <property type="entry name" value="BTAD"/>
    <property type="match status" value="1"/>
</dbReference>
<protein>
    <submittedName>
        <fullName evidence="8">Regulatory protein AfsR</fullName>
    </submittedName>
</protein>
<gene>
    <name evidence="8" type="primary">afsR</name>
    <name evidence="8" type="ORF">GCM10010218_62480</name>
</gene>
<feature type="domain" description="OmpR/PhoB-type" evidence="7">
    <location>
        <begin position="9"/>
        <end position="114"/>
    </location>
</feature>
<dbReference type="Pfam" id="PF00486">
    <property type="entry name" value="Trans_reg_C"/>
    <property type="match status" value="1"/>
</dbReference>
<reference evidence="8" key="1">
    <citation type="journal article" date="2014" name="Int. J. Syst. Evol. Microbiol.">
        <title>Complete genome sequence of Corynebacterium casei LMG S-19264T (=DSM 44701T), isolated from a smear-ripened cheese.</title>
        <authorList>
            <consortium name="US DOE Joint Genome Institute (JGI-PGF)"/>
            <person name="Walter F."/>
            <person name="Albersmeier A."/>
            <person name="Kalinowski J."/>
            <person name="Ruckert C."/>
        </authorList>
    </citation>
    <scope>NUCLEOTIDE SEQUENCE</scope>
    <source>
        <strain evidence="8">JCM 4059</strain>
    </source>
</reference>
<dbReference type="Gene3D" id="1.25.40.10">
    <property type="entry name" value="Tetratricopeptide repeat domain"/>
    <property type="match status" value="2"/>
</dbReference>
<dbReference type="InterPro" id="IPR001867">
    <property type="entry name" value="OmpR/PhoB-type_DNA-bd"/>
</dbReference>
<dbReference type="GO" id="GO:0043531">
    <property type="term" value="F:ADP binding"/>
    <property type="evidence" value="ECO:0007669"/>
    <property type="project" value="InterPro"/>
</dbReference>
<dbReference type="InterPro" id="IPR011990">
    <property type="entry name" value="TPR-like_helical_dom_sf"/>
</dbReference>
<dbReference type="RefSeq" id="WP_190133151.1">
    <property type="nucleotide sequence ID" value="NZ_BNBD01000023.1"/>
</dbReference>
<dbReference type="Pfam" id="PF03704">
    <property type="entry name" value="BTAD"/>
    <property type="match status" value="1"/>
</dbReference>
<dbReference type="PANTHER" id="PTHR35807">
    <property type="entry name" value="TRANSCRIPTIONAL REGULATOR REDD-RELATED"/>
    <property type="match status" value="1"/>
</dbReference>
<dbReference type="Proteomes" id="UP000638313">
    <property type="component" value="Unassembled WGS sequence"/>
</dbReference>
<dbReference type="InterPro" id="IPR016032">
    <property type="entry name" value="Sig_transdc_resp-reg_C-effctor"/>
</dbReference>
<dbReference type="PRINTS" id="PR00364">
    <property type="entry name" value="DISEASERSIST"/>
</dbReference>
<dbReference type="InterPro" id="IPR027417">
    <property type="entry name" value="P-loop_NTPase"/>
</dbReference>
<dbReference type="InterPro" id="IPR019734">
    <property type="entry name" value="TPR_rpt"/>
</dbReference>
<dbReference type="CDD" id="cd15831">
    <property type="entry name" value="BTAD"/>
    <property type="match status" value="1"/>
</dbReference>
<evidence type="ECO:0000313" key="8">
    <source>
        <dbReference type="EMBL" id="GHF72792.1"/>
    </source>
</evidence>
<organism evidence="8 9">
    <name type="scientific">Streptomyces mashuensis</name>
    <dbReference type="NCBI Taxonomy" id="33904"/>
    <lineage>
        <taxon>Bacteria</taxon>
        <taxon>Bacillati</taxon>
        <taxon>Actinomycetota</taxon>
        <taxon>Actinomycetes</taxon>
        <taxon>Kitasatosporales</taxon>
        <taxon>Streptomycetaceae</taxon>
        <taxon>Streptomyces</taxon>
    </lineage>
</organism>
<keyword evidence="5" id="KW-0804">Transcription</keyword>
<dbReference type="SUPFAM" id="SSF48452">
    <property type="entry name" value="TPR-like"/>
    <property type="match status" value="3"/>
</dbReference>
<dbReference type="SMART" id="SM00028">
    <property type="entry name" value="TPR"/>
    <property type="match status" value="5"/>
</dbReference>
<dbReference type="Gene3D" id="3.40.50.300">
    <property type="entry name" value="P-loop containing nucleotide triphosphate hydrolases"/>
    <property type="match status" value="1"/>
</dbReference>